<feature type="transmembrane region" description="Helical" evidence="7">
    <location>
        <begin position="387"/>
        <end position="408"/>
    </location>
</feature>
<protein>
    <recommendedName>
        <fullName evidence="6">Transporter</fullName>
    </recommendedName>
</protein>
<organism evidence="8 9">
    <name type="scientific">Thermosipho ferrireducens</name>
    <dbReference type="NCBI Taxonomy" id="2571116"/>
    <lineage>
        <taxon>Bacteria</taxon>
        <taxon>Thermotogati</taxon>
        <taxon>Thermotogota</taxon>
        <taxon>Thermotogae</taxon>
        <taxon>Thermotogales</taxon>
        <taxon>Fervidobacteriaceae</taxon>
        <taxon>Thermosipho</taxon>
    </lineage>
</organism>
<dbReference type="PRINTS" id="PR00176">
    <property type="entry name" value="NANEUSMPORT"/>
</dbReference>
<accession>A0ABX7S4S8</accession>
<dbReference type="PANTHER" id="PTHR11616:SF240">
    <property type="entry name" value="BLOATED TUBULES, ISOFORM B-RELATED"/>
    <property type="match status" value="1"/>
</dbReference>
<evidence type="ECO:0000256" key="4">
    <source>
        <dbReference type="ARBA" id="ARBA00022989"/>
    </source>
</evidence>
<feature type="transmembrane region" description="Helical" evidence="7">
    <location>
        <begin position="84"/>
        <end position="108"/>
    </location>
</feature>
<evidence type="ECO:0000256" key="7">
    <source>
        <dbReference type="SAM" id="Phobius"/>
    </source>
</evidence>
<reference evidence="8 9" key="1">
    <citation type="submission" date="2021-03" db="EMBL/GenBank/DDBJ databases">
        <title>Thermosipho ferrireducens sp.nov., an anaerobic thermophilic iron-reducing bacterium isolated from a deep-sea hydrothermal sulfide deposits.</title>
        <authorList>
            <person name="Zeng X."/>
            <person name="Chen Y."/>
            <person name="Shao Z."/>
        </authorList>
    </citation>
    <scope>NUCLEOTIDE SEQUENCE [LARGE SCALE GENOMIC DNA]</scope>
    <source>
        <strain evidence="8 9">JL129W03</strain>
    </source>
</reference>
<feature type="transmembrane region" description="Helical" evidence="7">
    <location>
        <begin position="313"/>
        <end position="336"/>
    </location>
</feature>
<dbReference type="CDD" id="cd10334">
    <property type="entry name" value="SLC6sbd_u1"/>
    <property type="match status" value="1"/>
</dbReference>
<dbReference type="PROSITE" id="PS00610">
    <property type="entry name" value="NA_NEUROTRAN_SYMP_1"/>
    <property type="match status" value="1"/>
</dbReference>
<dbReference type="EMBL" id="CP071446">
    <property type="protein sequence ID" value="QTA37452.1"/>
    <property type="molecule type" value="Genomic_DNA"/>
</dbReference>
<dbReference type="NCBIfam" id="NF037979">
    <property type="entry name" value="Na_transp"/>
    <property type="match status" value="1"/>
</dbReference>
<evidence type="ECO:0000256" key="2">
    <source>
        <dbReference type="ARBA" id="ARBA00022448"/>
    </source>
</evidence>
<feature type="transmembrane region" description="Helical" evidence="7">
    <location>
        <begin position="175"/>
        <end position="198"/>
    </location>
</feature>
<feature type="transmembrane region" description="Helical" evidence="7">
    <location>
        <begin position="42"/>
        <end position="63"/>
    </location>
</feature>
<dbReference type="PROSITE" id="PS50267">
    <property type="entry name" value="NA_NEUROTRAN_SYMP_3"/>
    <property type="match status" value="1"/>
</dbReference>
<dbReference type="PANTHER" id="PTHR11616">
    <property type="entry name" value="SODIUM/CHLORIDE DEPENDENT TRANSPORTER"/>
    <property type="match status" value="1"/>
</dbReference>
<dbReference type="RefSeq" id="WP_207566177.1">
    <property type="nucleotide sequence ID" value="NZ_CP071446.1"/>
</dbReference>
<keyword evidence="2 6" id="KW-0813">Transport</keyword>
<keyword evidence="3 6" id="KW-0812">Transmembrane</keyword>
<feature type="transmembrane region" description="Helical" evidence="7">
    <location>
        <begin position="428"/>
        <end position="450"/>
    </location>
</feature>
<name>A0ABX7S4S8_9BACT</name>
<evidence type="ECO:0000256" key="3">
    <source>
        <dbReference type="ARBA" id="ARBA00022692"/>
    </source>
</evidence>
<gene>
    <name evidence="8" type="ORF">JYK00_06855</name>
</gene>
<feature type="transmembrane region" description="Helical" evidence="7">
    <location>
        <begin position="218"/>
        <end position="243"/>
    </location>
</feature>
<proteinExistence type="inferred from homology"/>
<feature type="transmembrane region" description="Helical" evidence="7">
    <location>
        <begin position="144"/>
        <end position="163"/>
    </location>
</feature>
<evidence type="ECO:0000256" key="1">
    <source>
        <dbReference type="ARBA" id="ARBA00004141"/>
    </source>
</evidence>
<sequence length="505" mass="55429">MAREKWGSRWAFILAAVGSAAGLGNAWRFPYMAYSNGGGAFYVPYFIALFLAGIPLLMAEFAIGQGLQSSAPKSMGKIKKGAEIIGWWAVITGALITFYYNVIMAYIFNYLYYSFGVSWKDDPNNFFFGKFLQVSSGPGELGGLRWPIVIGLAVTWLWIYFILRKGTSSVGKTVMWTVPLPVILLIILGIRGITLEGAAEGLNFLFQPNFEKLVEPRVWANAFGQIFFTLSLAFGIMIAYGSYNKKNEDVANNAIITALGNSATSYLAGIAVFSVLGYMATQLSVPVNEVVKGGIGLAFVVYPKAISLFPGGVIVQSIIGLSFFVMLLTLGIDSAFSLVEAVEAAAEDKFKINKKAFLIGFSIFGFAAGLLYSTQGGLYWLDIIDHFLGTYALLIVGILEAIVIGWIFGAEELRKYINQVSEVKIGKWFNFSIKYLIPVVLLIVLVLTFSDELKEPYGGYPSWALWTGFFVLIATPILAIIFAKIPPKDNNYYKKAKIDLEEGGM</sequence>
<evidence type="ECO:0000256" key="5">
    <source>
        <dbReference type="ARBA" id="ARBA00023136"/>
    </source>
</evidence>
<evidence type="ECO:0000313" key="8">
    <source>
        <dbReference type="EMBL" id="QTA37452.1"/>
    </source>
</evidence>
<feature type="transmembrane region" description="Helical" evidence="7">
    <location>
        <begin position="357"/>
        <end position="381"/>
    </location>
</feature>
<comment type="similarity">
    <text evidence="6">Belongs to the sodium:neurotransmitter symporter (SNF) (TC 2.A.22) family.</text>
</comment>
<evidence type="ECO:0000256" key="6">
    <source>
        <dbReference type="RuleBase" id="RU003732"/>
    </source>
</evidence>
<comment type="subcellular location">
    <subcellularLocation>
        <location evidence="1">Membrane</location>
        <topology evidence="1">Multi-pass membrane protein</topology>
    </subcellularLocation>
</comment>
<keyword evidence="6" id="KW-0769">Symport</keyword>
<dbReference type="InterPro" id="IPR037272">
    <property type="entry name" value="SNS_sf"/>
</dbReference>
<feature type="transmembrane region" description="Helical" evidence="7">
    <location>
        <begin position="255"/>
        <end position="280"/>
    </location>
</feature>
<keyword evidence="4 7" id="KW-1133">Transmembrane helix</keyword>
<dbReference type="SUPFAM" id="SSF161070">
    <property type="entry name" value="SNF-like"/>
    <property type="match status" value="1"/>
</dbReference>
<dbReference type="Pfam" id="PF00209">
    <property type="entry name" value="SNF"/>
    <property type="match status" value="2"/>
</dbReference>
<dbReference type="InterPro" id="IPR000175">
    <property type="entry name" value="Na/ntran_symport"/>
</dbReference>
<feature type="transmembrane region" description="Helical" evidence="7">
    <location>
        <begin position="462"/>
        <end position="485"/>
    </location>
</feature>
<dbReference type="Proteomes" id="UP000671862">
    <property type="component" value="Chromosome"/>
</dbReference>
<evidence type="ECO:0000313" key="9">
    <source>
        <dbReference type="Proteomes" id="UP000671862"/>
    </source>
</evidence>
<keyword evidence="5 7" id="KW-0472">Membrane</keyword>
<keyword evidence="9" id="KW-1185">Reference proteome</keyword>